<dbReference type="InterPro" id="IPR002505">
    <property type="entry name" value="PTA_PTB"/>
</dbReference>
<dbReference type="AlphaFoldDB" id="A0A538U4C6"/>
<dbReference type="GO" id="GO:0008959">
    <property type="term" value="F:phosphate acetyltransferase activity"/>
    <property type="evidence" value="ECO:0007669"/>
    <property type="project" value="UniProtKB-EC"/>
</dbReference>
<evidence type="ECO:0000256" key="3">
    <source>
        <dbReference type="ARBA" id="ARBA00022679"/>
    </source>
</evidence>
<gene>
    <name evidence="6" type="ORF">E6K81_11980</name>
</gene>
<organism evidence="6 7">
    <name type="scientific">Eiseniibacteriota bacterium</name>
    <dbReference type="NCBI Taxonomy" id="2212470"/>
    <lineage>
        <taxon>Bacteria</taxon>
        <taxon>Candidatus Eiseniibacteriota</taxon>
    </lineage>
</organism>
<proteinExistence type="inferred from homology"/>
<dbReference type="InterPro" id="IPR042112">
    <property type="entry name" value="P_AcTrfase_dom2"/>
</dbReference>
<evidence type="ECO:0000256" key="4">
    <source>
        <dbReference type="ARBA" id="ARBA00023315"/>
    </source>
</evidence>
<dbReference type="PANTHER" id="PTHR43356:SF3">
    <property type="entry name" value="PHOSPHATE ACETYLTRANSFERASE"/>
    <property type="match status" value="1"/>
</dbReference>
<dbReference type="Gene3D" id="3.40.50.10750">
    <property type="entry name" value="Isocitrate/Isopropylmalate dehydrogenase-like"/>
    <property type="match status" value="1"/>
</dbReference>
<dbReference type="InterPro" id="IPR012147">
    <property type="entry name" value="P_Ac_Bu_trans"/>
</dbReference>
<evidence type="ECO:0000259" key="5">
    <source>
        <dbReference type="Pfam" id="PF01515"/>
    </source>
</evidence>
<evidence type="ECO:0000313" key="6">
    <source>
        <dbReference type="EMBL" id="TMQ70711.1"/>
    </source>
</evidence>
<reference evidence="6 7" key="1">
    <citation type="journal article" date="2019" name="Nat. Microbiol.">
        <title>Mediterranean grassland soil C-N compound turnover is dependent on rainfall and depth, and is mediated by genomically divergent microorganisms.</title>
        <authorList>
            <person name="Diamond S."/>
            <person name="Andeer P.F."/>
            <person name="Li Z."/>
            <person name="Crits-Christoph A."/>
            <person name="Burstein D."/>
            <person name="Anantharaman K."/>
            <person name="Lane K.R."/>
            <person name="Thomas B.C."/>
            <person name="Pan C."/>
            <person name="Northen T.R."/>
            <person name="Banfield J.F."/>
        </authorList>
    </citation>
    <scope>NUCLEOTIDE SEQUENCE [LARGE SCALE GENOMIC DNA]</scope>
    <source>
        <strain evidence="6">WS_11</strain>
    </source>
</reference>
<dbReference type="Pfam" id="PF01515">
    <property type="entry name" value="PTA_PTB"/>
    <property type="match status" value="1"/>
</dbReference>
<dbReference type="EMBL" id="VBPB01000209">
    <property type="protein sequence ID" value="TMQ70711.1"/>
    <property type="molecule type" value="Genomic_DNA"/>
</dbReference>
<protein>
    <submittedName>
        <fullName evidence="6">Phosphotransacetylase</fullName>
    </submittedName>
</protein>
<dbReference type="Gene3D" id="3.40.50.10950">
    <property type="match status" value="1"/>
</dbReference>
<dbReference type="PIRSF" id="PIRSF000428">
    <property type="entry name" value="P_Ac_trans"/>
    <property type="match status" value="1"/>
</dbReference>
<accession>A0A538U4C6</accession>
<keyword evidence="4" id="KW-0012">Acyltransferase</keyword>
<evidence type="ECO:0000256" key="2">
    <source>
        <dbReference type="ARBA" id="ARBA00005656"/>
    </source>
</evidence>
<evidence type="ECO:0000256" key="1">
    <source>
        <dbReference type="ARBA" id="ARBA00000705"/>
    </source>
</evidence>
<feature type="domain" description="Phosphate acetyl/butaryl transferase" evidence="5">
    <location>
        <begin position="4"/>
        <end position="327"/>
    </location>
</feature>
<dbReference type="SUPFAM" id="SSF53659">
    <property type="entry name" value="Isocitrate/Isopropylmalate dehydrogenase-like"/>
    <property type="match status" value="1"/>
</dbReference>
<name>A0A538U4C6_UNCEI</name>
<sequence>MTAVLDRIRRHARLEPRRLVLAEGADERVVRAADRLSRDRLAQVTLIGERDIVRATARRAEVAMLGVQTLDAGDPAEIERTLQALRAARGDRLALGDAERLARDPVFQAAARVREGLADCFVAGASRPTADILRAAIWLIGTTPGVTSVSSFFLMVVPPSAAASAERVFLFADGGVVPDPNPAQLAEIGCLTADNFARLTGEVPHTAFLSFSTRGSAEHPHVAKVREAVALARQRRPDRHFDGELQLDAAVDPAVARKKAPDSAVAGHANVLTFPDLDAGNIGYKLVQRLGGAAAYGPILQGLARQANDLSRGCSSEDVVEVSTIACVLSAGREAGLAAGARPRAGGSA</sequence>
<comment type="similarity">
    <text evidence="2">Belongs to the phosphate acetyltransferase and butyryltransferase family.</text>
</comment>
<dbReference type="Proteomes" id="UP000319771">
    <property type="component" value="Unassembled WGS sequence"/>
</dbReference>
<comment type="catalytic activity">
    <reaction evidence="1">
        <text>acetyl-CoA + phosphate = acetyl phosphate + CoA</text>
        <dbReference type="Rhea" id="RHEA:19521"/>
        <dbReference type="ChEBI" id="CHEBI:22191"/>
        <dbReference type="ChEBI" id="CHEBI:43474"/>
        <dbReference type="ChEBI" id="CHEBI:57287"/>
        <dbReference type="ChEBI" id="CHEBI:57288"/>
        <dbReference type="EC" id="2.3.1.8"/>
    </reaction>
</comment>
<evidence type="ECO:0000313" key="7">
    <source>
        <dbReference type="Proteomes" id="UP000319771"/>
    </source>
</evidence>
<dbReference type="InterPro" id="IPR042113">
    <property type="entry name" value="P_AcTrfase_dom1"/>
</dbReference>
<dbReference type="InterPro" id="IPR050500">
    <property type="entry name" value="Phos_Acetyltrans/Butyryltrans"/>
</dbReference>
<keyword evidence="3" id="KW-0808">Transferase</keyword>
<comment type="caution">
    <text evidence="6">The sequence shown here is derived from an EMBL/GenBank/DDBJ whole genome shotgun (WGS) entry which is preliminary data.</text>
</comment>
<dbReference type="NCBIfam" id="NF007233">
    <property type="entry name" value="PRK09653.1"/>
    <property type="match status" value="1"/>
</dbReference>
<dbReference type="PANTHER" id="PTHR43356">
    <property type="entry name" value="PHOSPHATE ACETYLTRANSFERASE"/>
    <property type="match status" value="1"/>
</dbReference>